<organism evidence="2 3">
    <name type="scientific">Hyphomicrobium facile</name>
    <dbReference type="NCBI Taxonomy" id="51670"/>
    <lineage>
        <taxon>Bacteria</taxon>
        <taxon>Pseudomonadati</taxon>
        <taxon>Pseudomonadota</taxon>
        <taxon>Alphaproteobacteria</taxon>
        <taxon>Hyphomicrobiales</taxon>
        <taxon>Hyphomicrobiaceae</taxon>
        <taxon>Hyphomicrobium</taxon>
    </lineage>
</organism>
<evidence type="ECO:0000313" key="3">
    <source>
        <dbReference type="Proteomes" id="UP000199423"/>
    </source>
</evidence>
<dbReference type="InterPro" id="IPR035940">
    <property type="entry name" value="CAP_sf"/>
</dbReference>
<name>A0A1I7NCE5_9HYPH</name>
<dbReference type="OrthoDB" id="419320at2"/>
<dbReference type="PANTHER" id="PTHR31157:SF1">
    <property type="entry name" value="SCP DOMAIN-CONTAINING PROTEIN"/>
    <property type="match status" value="1"/>
</dbReference>
<accession>A0A1I7NCE5</accession>
<dbReference type="Pfam" id="PF00188">
    <property type="entry name" value="CAP"/>
    <property type="match status" value="1"/>
</dbReference>
<protein>
    <submittedName>
        <fullName evidence="2">Cysteine-rich secretory protein family protein</fullName>
    </submittedName>
</protein>
<dbReference type="Gene3D" id="3.40.33.10">
    <property type="entry name" value="CAP"/>
    <property type="match status" value="1"/>
</dbReference>
<dbReference type="PANTHER" id="PTHR31157">
    <property type="entry name" value="SCP DOMAIN-CONTAINING PROTEIN"/>
    <property type="match status" value="1"/>
</dbReference>
<dbReference type="Proteomes" id="UP000199423">
    <property type="component" value="Unassembled WGS sequence"/>
</dbReference>
<gene>
    <name evidence="2" type="ORF">SAMN04488557_1562</name>
</gene>
<proteinExistence type="predicted"/>
<dbReference type="STRING" id="51670.SAMN04488557_1562"/>
<dbReference type="SUPFAM" id="SSF55797">
    <property type="entry name" value="PR-1-like"/>
    <property type="match status" value="1"/>
</dbReference>
<dbReference type="AlphaFoldDB" id="A0A1I7NCE5"/>
<keyword evidence="3" id="KW-1185">Reference proteome</keyword>
<dbReference type="CDD" id="cd05379">
    <property type="entry name" value="CAP_bacterial"/>
    <property type="match status" value="1"/>
</dbReference>
<evidence type="ECO:0000313" key="2">
    <source>
        <dbReference type="EMBL" id="SFV32332.1"/>
    </source>
</evidence>
<evidence type="ECO:0000259" key="1">
    <source>
        <dbReference type="Pfam" id="PF00188"/>
    </source>
</evidence>
<sequence>MAALVPDLPQIEQHIVELTNKARQEQKQPALKINALLAKAARAYAERVARSGTFSHNADGRTPAQRAESAGYKHCDIAENLAMDQDSRGFDTGTLALQAVAGWMNSPPHRANIMRASVTEIGVGVARAPGPKPKFIAVELFGRPATEIYSFKLFNLSNTGVSYSFDGKTRDLKPNTSVSITACSPGELVLSKQGGWLSDATEIGRTRPENKKVYTLKSTAVGGMTLEVSAHGQTP</sequence>
<dbReference type="EMBL" id="FPCH01000002">
    <property type="protein sequence ID" value="SFV32332.1"/>
    <property type="molecule type" value="Genomic_DNA"/>
</dbReference>
<dbReference type="InterPro" id="IPR014044">
    <property type="entry name" value="CAP_dom"/>
</dbReference>
<dbReference type="RefSeq" id="WP_092866796.1">
    <property type="nucleotide sequence ID" value="NZ_FPCH01000002.1"/>
</dbReference>
<reference evidence="3" key="1">
    <citation type="submission" date="2016-10" db="EMBL/GenBank/DDBJ databases">
        <authorList>
            <person name="Varghese N."/>
            <person name="Submissions S."/>
        </authorList>
    </citation>
    <scope>NUCLEOTIDE SEQUENCE [LARGE SCALE GENOMIC DNA]</scope>
    <source>
        <strain evidence="3">DSM 1565</strain>
    </source>
</reference>
<feature type="domain" description="SCP" evidence="1">
    <location>
        <begin position="17"/>
        <end position="129"/>
    </location>
</feature>